<dbReference type="VEuPathDB" id="FungiDB:VP01_2872g5"/>
<gene>
    <name evidence="1" type="ORF">VP01_2872g5</name>
</gene>
<dbReference type="AlphaFoldDB" id="A0A0L6V3M0"/>
<dbReference type="Proteomes" id="UP000037035">
    <property type="component" value="Unassembled WGS sequence"/>
</dbReference>
<evidence type="ECO:0000313" key="1">
    <source>
        <dbReference type="EMBL" id="KNZ54730.1"/>
    </source>
</evidence>
<sequence length="59" mass="6954">MEFGMELILPNHHYPLHIPKQLEWWGPLMIVLEFPSERLIGLLQKCKTNANPSEHSIIY</sequence>
<organism evidence="1 2">
    <name type="scientific">Puccinia sorghi</name>
    <dbReference type="NCBI Taxonomy" id="27349"/>
    <lineage>
        <taxon>Eukaryota</taxon>
        <taxon>Fungi</taxon>
        <taxon>Dikarya</taxon>
        <taxon>Basidiomycota</taxon>
        <taxon>Pucciniomycotina</taxon>
        <taxon>Pucciniomycetes</taxon>
        <taxon>Pucciniales</taxon>
        <taxon>Pucciniaceae</taxon>
        <taxon>Puccinia</taxon>
    </lineage>
</organism>
<accession>A0A0L6V3M0</accession>
<evidence type="ECO:0000313" key="2">
    <source>
        <dbReference type="Proteomes" id="UP000037035"/>
    </source>
</evidence>
<comment type="caution">
    <text evidence="1">The sequence shown here is derived from an EMBL/GenBank/DDBJ whole genome shotgun (WGS) entry which is preliminary data.</text>
</comment>
<dbReference type="EMBL" id="LAVV01007804">
    <property type="protein sequence ID" value="KNZ54730.1"/>
    <property type="molecule type" value="Genomic_DNA"/>
</dbReference>
<keyword evidence="2" id="KW-1185">Reference proteome</keyword>
<dbReference type="OrthoDB" id="3247418at2759"/>
<proteinExistence type="predicted"/>
<name>A0A0L6V3M0_9BASI</name>
<protein>
    <submittedName>
        <fullName evidence="1">Uncharacterized protein</fullName>
    </submittedName>
</protein>
<reference evidence="1 2" key="1">
    <citation type="submission" date="2015-08" db="EMBL/GenBank/DDBJ databases">
        <title>Next Generation Sequencing and Analysis of the Genome of Puccinia sorghi L Schw, the Causal Agent of Maize Common Rust.</title>
        <authorList>
            <person name="Rochi L."/>
            <person name="Burguener G."/>
            <person name="Darino M."/>
            <person name="Turjanski A."/>
            <person name="Kreff E."/>
            <person name="Dieguez M.J."/>
            <person name="Sacco F."/>
        </authorList>
    </citation>
    <scope>NUCLEOTIDE SEQUENCE [LARGE SCALE GENOMIC DNA]</scope>
    <source>
        <strain evidence="1 2">RO10H11247</strain>
    </source>
</reference>